<reference evidence="3 4" key="1">
    <citation type="submission" date="2019-12" db="EMBL/GenBank/DDBJ databases">
        <title>Complete genome sequence of Algicella marina strain 9Alg 56(T) isolated from the red alga Tichocarpus crinitus.</title>
        <authorList>
            <person name="Kim S.-G."/>
            <person name="Nedashkovskaya O.I."/>
        </authorList>
    </citation>
    <scope>NUCLEOTIDE SEQUENCE [LARGE SCALE GENOMIC DNA]</scope>
    <source>
        <strain evidence="3 4">9Alg 56</strain>
    </source>
</reference>
<keyword evidence="1" id="KW-0378">Hydrolase</keyword>
<dbReference type="KEGG" id="amaq:GO499_10315"/>
<evidence type="ECO:0000256" key="1">
    <source>
        <dbReference type="ARBA" id="ARBA00022801"/>
    </source>
</evidence>
<dbReference type="PANTHER" id="PTHR43240:SF7">
    <property type="entry name" value="BLR7284 PROTEIN"/>
    <property type="match status" value="1"/>
</dbReference>
<dbReference type="EMBL" id="CP046620">
    <property type="protein sequence ID" value="QHQ35546.1"/>
    <property type="molecule type" value="Genomic_DNA"/>
</dbReference>
<protein>
    <submittedName>
        <fullName evidence="3">Hotdog fold thioesterase</fullName>
    </submittedName>
</protein>
<gene>
    <name evidence="3" type="ORF">GO499_10315</name>
</gene>
<dbReference type="RefSeq" id="WP_161862106.1">
    <property type="nucleotide sequence ID" value="NZ_CP046620.1"/>
</dbReference>
<evidence type="ECO:0000259" key="2">
    <source>
        <dbReference type="Pfam" id="PF03061"/>
    </source>
</evidence>
<dbReference type="InterPro" id="IPR003736">
    <property type="entry name" value="PAAI_dom"/>
</dbReference>
<proteinExistence type="predicted"/>
<dbReference type="NCBIfam" id="TIGR00369">
    <property type="entry name" value="unchar_dom_1"/>
    <property type="match status" value="1"/>
</dbReference>
<dbReference type="SUPFAM" id="SSF54637">
    <property type="entry name" value="Thioesterase/thiol ester dehydrase-isomerase"/>
    <property type="match status" value="1"/>
</dbReference>
<accession>A0A6P1T261</accession>
<dbReference type="Pfam" id="PF03061">
    <property type="entry name" value="4HBT"/>
    <property type="match status" value="1"/>
</dbReference>
<keyword evidence="4" id="KW-1185">Reference proteome</keyword>
<dbReference type="PANTHER" id="PTHR43240">
    <property type="entry name" value="1,4-DIHYDROXY-2-NAPHTHOYL-COA THIOESTERASE 1"/>
    <property type="match status" value="1"/>
</dbReference>
<sequence>MDIAKKTKIARQFIAALPHSRALGMELEEIGDGVAVMCVPYDKRFIGDPATEVMAGGVVTALLDTCAGTAVMAHPDAPGGTATIDLRIDYMRPAPPGQAVHARAECYRMTRSVAFVRAEAWCADGGAPVATAAGAFTVEPKS</sequence>
<dbReference type="AlphaFoldDB" id="A0A6P1T261"/>
<evidence type="ECO:0000313" key="3">
    <source>
        <dbReference type="EMBL" id="QHQ35546.1"/>
    </source>
</evidence>
<dbReference type="Proteomes" id="UP000464495">
    <property type="component" value="Chromosome"/>
</dbReference>
<feature type="domain" description="Thioesterase" evidence="2">
    <location>
        <begin position="53"/>
        <end position="126"/>
    </location>
</feature>
<name>A0A6P1T261_9RHOB</name>
<dbReference type="InterPro" id="IPR029069">
    <property type="entry name" value="HotDog_dom_sf"/>
</dbReference>
<dbReference type="GO" id="GO:0061522">
    <property type="term" value="F:1,4-dihydroxy-2-naphthoyl-CoA thioesterase activity"/>
    <property type="evidence" value="ECO:0007669"/>
    <property type="project" value="TreeGrafter"/>
</dbReference>
<dbReference type="InterPro" id="IPR006683">
    <property type="entry name" value="Thioestr_dom"/>
</dbReference>
<organism evidence="3 4">
    <name type="scientific">Algicella marina</name>
    <dbReference type="NCBI Taxonomy" id="2683284"/>
    <lineage>
        <taxon>Bacteria</taxon>
        <taxon>Pseudomonadati</taxon>
        <taxon>Pseudomonadota</taxon>
        <taxon>Alphaproteobacteria</taxon>
        <taxon>Rhodobacterales</taxon>
        <taxon>Paracoccaceae</taxon>
        <taxon>Algicella</taxon>
    </lineage>
</organism>
<evidence type="ECO:0000313" key="4">
    <source>
        <dbReference type="Proteomes" id="UP000464495"/>
    </source>
</evidence>
<dbReference type="CDD" id="cd03443">
    <property type="entry name" value="PaaI_thioesterase"/>
    <property type="match status" value="1"/>
</dbReference>
<dbReference type="GO" id="GO:0005829">
    <property type="term" value="C:cytosol"/>
    <property type="evidence" value="ECO:0007669"/>
    <property type="project" value="TreeGrafter"/>
</dbReference>
<dbReference type="Gene3D" id="3.10.129.10">
    <property type="entry name" value="Hotdog Thioesterase"/>
    <property type="match status" value="1"/>
</dbReference>